<dbReference type="EMBL" id="MSIE01000032">
    <property type="protein sequence ID" value="OLF16102.1"/>
    <property type="molecule type" value="Genomic_DNA"/>
</dbReference>
<sequence length="95" mass="10633">MFTGDDQVQLFGADWCSDTRQITAWLTRHQVPFAAHDTSIEEVRTRAVEIAGGRTEIPVLVTPDGTVLVEPTPMELAATLAGLRRPRRTSRRECR</sequence>
<dbReference type="RefSeq" id="WP_075126902.1">
    <property type="nucleotide sequence ID" value="NZ_MSIE01000032.1"/>
</dbReference>
<dbReference type="STRING" id="1912961.BU204_18280"/>
<accession>A0A1Q8CP14</accession>
<name>A0A1Q8CP14_9PSEU</name>
<evidence type="ECO:0008006" key="3">
    <source>
        <dbReference type="Google" id="ProtNLM"/>
    </source>
</evidence>
<dbReference type="OrthoDB" id="8991911at2"/>
<organism evidence="1 2">
    <name type="scientific">Actinophytocola xanthii</name>
    <dbReference type="NCBI Taxonomy" id="1912961"/>
    <lineage>
        <taxon>Bacteria</taxon>
        <taxon>Bacillati</taxon>
        <taxon>Actinomycetota</taxon>
        <taxon>Actinomycetes</taxon>
        <taxon>Pseudonocardiales</taxon>
        <taxon>Pseudonocardiaceae</taxon>
    </lineage>
</organism>
<dbReference type="Gene3D" id="3.40.30.10">
    <property type="entry name" value="Glutaredoxin"/>
    <property type="match status" value="1"/>
</dbReference>
<dbReference type="InterPro" id="IPR036249">
    <property type="entry name" value="Thioredoxin-like_sf"/>
</dbReference>
<evidence type="ECO:0000313" key="1">
    <source>
        <dbReference type="EMBL" id="OLF16102.1"/>
    </source>
</evidence>
<dbReference type="AlphaFoldDB" id="A0A1Q8CP14"/>
<dbReference type="SUPFAM" id="SSF52833">
    <property type="entry name" value="Thioredoxin-like"/>
    <property type="match status" value="1"/>
</dbReference>
<proteinExistence type="predicted"/>
<keyword evidence="2" id="KW-1185">Reference proteome</keyword>
<evidence type="ECO:0000313" key="2">
    <source>
        <dbReference type="Proteomes" id="UP000185596"/>
    </source>
</evidence>
<protein>
    <recommendedName>
        <fullName evidence="3">NrdH-redoxin</fullName>
    </recommendedName>
</protein>
<dbReference type="Proteomes" id="UP000185596">
    <property type="component" value="Unassembled WGS sequence"/>
</dbReference>
<reference evidence="1 2" key="1">
    <citation type="submission" date="2016-12" db="EMBL/GenBank/DDBJ databases">
        <title>The draft genome sequence of Actinophytocola sp. 11-183.</title>
        <authorList>
            <person name="Wang W."/>
            <person name="Yuan L."/>
        </authorList>
    </citation>
    <scope>NUCLEOTIDE SEQUENCE [LARGE SCALE GENOMIC DNA]</scope>
    <source>
        <strain evidence="1 2">11-183</strain>
    </source>
</reference>
<gene>
    <name evidence="1" type="ORF">BU204_18280</name>
</gene>
<comment type="caution">
    <text evidence="1">The sequence shown here is derived from an EMBL/GenBank/DDBJ whole genome shotgun (WGS) entry which is preliminary data.</text>
</comment>